<protein>
    <submittedName>
        <fullName evidence="1">Uncharacterized protein</fullName>
    </submittedName>
</protein>
<dbReference type="AlphaFoldDB" id="A0A9K3PVD2"/>
<reference evidence="1" key="1">
    <citation type="journal article" date="2021" name="Sci. Rep.">
        <title>Diploid genomic architecture of Nitzschia inconspicua, an elite biomass production diatom.</title>
        <authorList>
            <person name="Oliver A."/>
            <person name="Podell S."/>
            <person name="Pinowska A."/>
            <person name="Traller J.C."/>
            <person name="Smith S.R."/>
            <person name="McClure R."/>
            <person name="Beliaev A."/>
            <person name="Bohutskyi P."/>
            <person name="Hill E.A."/>
            <person name="Rabines A."/>
            <person name="Zheng H."/>
            <person name="Allen L.Z."/>
            <person name="Kuo A."/>
            <person name="Grigoriev I.V."/>
            <person name="Allen A.E."/>
            <person name="Hazlebeck D."/>
            <person name="Allen E.E."/>
        </authorList>
    </citation>
    <scope>NUCLEOTIDE SEQUENCE</scope>
    <source>
        <strain evidence="1">Hildebrandi</strain>
    </source>
</reference>
<dbReference type="EMBL" id="JAGRRH010000014">
    <property type="protein sequence ID" value="KAG7358544.1"/>
    <property type="molecule type" value="Genomic_DNA"/>
</dbReference>
<evidence type="ECO:0000313" key="1">
    <source>
        <dbReference type="EMBL" id="KAG7358544.1"/>
    </source>
</evidence>
<reference evidence="1" key="2">
    <citation type="submission" date="2021-04" db="EMBL/GenBank/DDBJ databases">
        <authorList>
            <person name="Podell S."/>
        </authorList>
    </citation>
    <scope>NUCLEOTIDE SEQUENCE</scope>
    <source>
        <strain evidence="1">Hildebrandi</strain>
    </source>
</reference>
<comment type="caution">
    <text evidence="1">The sequence shown here is derived from an EMBL/GenBank/DDBJ whole genome shotgun (WGS) entry which is preliminary data.</text>
</comment>
<gene>
    <name evidence="1" type="ORF">IV203_015133</name>
</gene>
<name>A0A9K3PVD2_9STRA</name>
<evidence type="ECO:0000313" key="2">
    <source>
        <dbReference type="Proteomes" id="UP000693970"/>
    </source>
</evidence>
<organism evidence="1 2">
    <name type="scientific">Nitzschia inconspicua</name>
    <dbReference type="NCBI Taxonomy" id="303405"/>
    <lineage>
        <taxon>Eukaryota</taxon>
        <taxon>Sar</taxon>
        <taxon>Stramenopiles</taxon>
        <taxon>Ochrophyta</taxon>
        <taxon>Bacillariophyta</taxon>
        <taxon>Bacillariophyceae</taxon>
        <taxon>Bacillariophycidae</taxon>
        <taxon>Bacillariales</taxon>
        <taxon>Bacillariaceae</taxon>
        <taxon>Nitzschia</taxon>
    </lineage>
</organism>
<proteinExistence type="predicted"/>
<sequence length="113" mass="12354">MALGGGHVMTYGGLGVISSQVKGHREKILEEEWTSNEKRSLRDRWSSIRRRRQSNIADESEASPSVIVSTNDELSGAHGKEVVVEQVSSDVGGCRKIDILPAMSMSILKKSSK</sequence>
<accession>A0A9K3PVD2</accession>
<keyword evidence="2" id="KW-1185">Reference proteome</keyword>
<dbReference type="Proteomes" id="UP000693970">
    <property type="component" value="Unassembled WGS sequence"/>
</dbReference>